<evidence type="ECO:0000256" key="1">
    <source>
        <dbReference type="SAM" id="Phobius"/>
    </source>
</evidence>
<dbReference type="EMBL" id="CP000251">
    <property type="protein sequence ID" value="ABC82598.1"/>
    <property type="molecule type" value="Genomic_DNA"/>
</dbReference>
<proteinExistence type="predicted"/>
<dbReference type="OrthoDB" id="9788329at2"/>
<dbReference type="Proteomes" id="UP000001935">
    <property type="component" value="Chromosome"/>
</dbReference>
<dbReference type="SMART" id="SM00858">
    <property type="entry name" value="SAF"/>
    <property type="match status" value="1"/>
</dbReference>
<dbReference type="Pfam" id="PF08666">
    <property type="entry name" value="SAF"/>
    <property type="match status" value="1"/>
</dbReference>
<feature type="transmembrane region" description="Helical" evidence="1">
    <location>
        <begin position="26"/>
        <end position="48"/>
    </location>
</feature>
<name>Q2ILR9_ANADE</name>
<feature type="domain" description="SAF" evidence="2">
    <location>
        <begin position="60"/>
        <end position="122"/>
    </location>
</feature>
<keyword evidence="1" id="KW-0812">Transmembrane</keyword>
<dbReference type="STRING" id="290397.Adeh_2828"/>
<sequence>MSNGSDGMGVLKRAAERGPRRTGLRVVLFLVIAAGAAALAVLLVTRYVETRTAAARVSTTPVVVATIDLPEATTLRADVLTVVQWPSANVPEGAASDPAKLVDRVVRARVIKGEPVIESRLAAADAGHGLAAILPPGMRAAAVRVNDVVGVSGFIHPGDSVDVIVVMRPESNGNSNPAYFSKIILQNVPVLAVGKELERNERSLEKSLPATVATLMVDSEQSEKLALAQTKGNILLTLRSGIDRELVDTTGVNPAGLVNAHVEPPVNAKPPPPVRRVARAPEAPKQVVEILRGDLYERRDFGKGGAK</sequence>
<dbReference type="eggNOG" id="COG3745">
    <property type="taxonomic scope" value="Bacteria"/>
</dbReference>
<gene>
    <name evidence="3" type="ordered locus">Adeh_2828</name>
</gene>
<dbReference type="Pfam" id="PF16976">
    <property type="entry name" value="RcpC"/>
    <property type="match status" value="1"/>
</dbReference>
<reference evidence="3 4" key="1">
    <citation type="submission" date="2006-01" db="EMBL/GenBank/DDBJ databases">
        <title>Complete sequence of Anaeromyxobacter dehalogenans 2CP-C.</title>
        <authorList>
            <consortium name="US DOE Joint Genome Institute"/>
            <person name="Copeland A."/>
            <person name="Lucas S."/>
            <person name="Lapidus A."/>
            <person name="Barry K."/>
            <person name="Detter J.C."/>
            <person name="Glavina T."/>
            <person name="Hammon N."/>
            <person name="Israni S."/>
            <person name="Pitluck S."/>
            <person name="Brettin T."/>
            <person name="Bruce D."/>
            <person name="Han C."/>
            <person name="Tapia R."/>
            <person name="Gilna P."/>
            <person name="Kiss H."/>
            <person name="Schmutz J."/>
            <person name="Larimer F."/>
            <person name="Land M."/>
            <person name="Kyrpides N."/>
            <person name="Anderson I."/>
            <person name="Sanford R.A."/>
            <person name="Ritalahti K.M."/>
            <person name="Thomas H.S."/>
            <person name="Kirby J.R."/>
            <person name="Zhulin I.B."/>
            <person name="Loeffler F.E."/>
            <person name="Richardson P."/>
        </authorList>
    </citation>
    <scope>NUCLEOTIDE SEQUENCE [LARGE SCALE GENOMIC DNA]</scope>
    <source>
        <strain evidence="3 4">2CP-C</strain>
    </source>
</reference>
<dbReference type="HOGENOM" id="CLU_057068_4_0_7"/>
<dbReference type="InterPro" id="IPR031571">
    <property type="entry name" value="RcpC_dom"/>
</dbReference>
<protein>
    <submittedName>
        <fullName evidence="3">Flp pilus assembly CpaB</fullName>
    </submittedName>
</protein>
<evidence type="ECO:0000313" key="3">
    <source>
        <dbReference type="EMBL" id="ABC82598.1"/>
    </source>
</evidence>
<dbReference type="KEGG" id="ade:Adeh_2828"/>
<dbReference type="InterPro" id="IPR017592">
    <property type="entry name" value="Pilus_assmbl_Flp-typ_CpaB"/>
</dbReference>
<dbReference type="NCBIfam" id="TIGR03177">
    <property type="entry name" value="pilus_cpaB"/>
    <property type="match status" value="1"/>
</dbReference>
<dbReference type="CDD" id="cd11614">
    <property type="entry name" value="SAF_CpaB_FlgA_like"/>
    <property type="match status" value="1"/>
</dbReference>
<accession>Q2ILR9</accession>
<evidence type="ECO:0000259" key="2">
    <source>
        <dbReference type="SMART" id="SM00858"/>
    </source>
</evidence>
<dbReference type="RefSeq" id="WP_011421880.1">
    <property type="nucleotide sequence ID" value="NC_007760.1"/>
</dbReference>
<keyword evidence="1" id="KW-0472">Membrane</keyword>
<organism evidence="3 4">
    <name type="scientific">Anaeromyxobacter dehalogenans (strain 2CP-C)</name>
    <dbReference type="NCBI Taxonomy" id="290397"/>
    <lineage>
        <taxon>Bacteria</taxon>
        <taxon>Pseudomonadati</taxon>
        <taxon>Myxococcota</taxon>
        <taxon>Myxococcia</taxon>
        <taxon>Myxococcales</taxon>
        <taxon>Cystobacterineae</taxon>
        <taxon>Anaeromyxobacteraceae</taxon>
        <taxon>Anaeromyxobacter</taxon>
    </lineage>
</organism>
<dbReference type="InterPro" id="IPR013974">
    <property type="entry name" value="SAF"/>
</dbReference>
<dbReference type="AlphaFoldDB" id="Q2ILR9"/>
<keyword evidence="1" id="KW-1133">Transmembrane helix</keyword>
<evidence type="ECO:0000313" key="4">
    <source>
        <dbReference type="Proteomes" id="UP000001935"/>
    </source>
</evidence>